<comment type="caution">
    <text evidence="2">The sequence shown here is derived from an EMBL/GenBank/DDBJ whole genome shotgun (WGS) entry which is preliminary data.</text>
</comment>
<dbReference type="PATRIC" id="fig|50340.43.peg.5911"/>
<evidence type="ECO:0000313" key="3">
    <source>
        <dbReference type="Proteomes" id="UP000037931"/>
    </source>
</evidence>
<dbReference type="EMBL" id="JSYZ01000009">
    <property type="protein sequence ID" value="KPA90465.1"/>
    <property type="molecule type" value="Genomic_DNA"/>
</dbReference>
<dbReference type="RefSeq" id="WP_054056565.1">
    <property type="nucleotide sequence ID" value="NZ_JSYZ01000009.1"/>
</dbReference>
<accession>A0A0M9GG79</accession>
<feature type="region of interest" description="Disordered" evidence="1">
    <location>
        <begin position="1"/>
        <end position="22"/>
    </location>
</feature>
<keyword evidence="3" id="KW-1185">Reference proteome</keyword>
<dbReference type="OrthoDB" id="8617598at2"/>
<evidence type="ECO:0000313" key="2">
    <source>
        <dbReference type="EMBL" id="KPA90465.1"/>
    </source>
</evidence>
<name>A0A0M9GG79_9PSED</name>
<dbReference type="Proteomes" id="UP000037931">
    <property type="component" value="Unassembled WGS sequence"/>
</dbReference>
<sequence>MLLLVSGEGPSDIGRQSPGEEGFEFSPGPMCLILDLLIERLMGYSLFDYQGVQFIHKSQLVAVEPKHHGRRFSAPGKGKSKETGYYYENARRLALKAVALAQESSDVVVPVLFRDADGTQSSDRGEWSAKWQSMIKGFEAGGSSLGVPMLPKPKSEAWLLCAFREPNYQHCAALEQASGNDDSPDSLKSQLERVRNGLSSAADINDAIRNGEVDPHRIAMDSFNLFRNRLSEVIHQVIAPAVAGAPPA</sequence>
<organism evidence="2 3">
    <name type="scientific">Pseudomonas asplenii</name>
    <dbReference type="NCBI Taxonomy" id="53407"/>
    <lineage>
        <taxon>Bacteria</taxon>
        <taxon>Pseudomonadati</taxon>
        <taxon>Pseudomonadota</taxon>
        <taxon>Gammaproteobacteria</taxon>
        <taxon>Pseudomonadales</taxon>
        <taxon>Pseudomonadaceae</taxon>
        <taxon>Pseudomonas</taxon>
    </lineage>
</organism>
<dbReference type="STRING" id="50340.PF66_02526"/>
<reference evidence="2 3" key="1">
    <citation type="journal article" date="2015" name="PLoS ONE">
        <title>Rice-Infecting Pseudomonas Genomes Are Highly Accessorized and Harbor Multiple Putative Virulence Mechanisms to Cause Sheath Brown Rot.</title>
        <authorList>
            <person name="Quibod I.L."/>
            <person name="Grande G."/>
            <person name="Oreiro E.G."/>
            <person name="Borja F.N."/>
            <person name="Dossa G.S."/>
            <person name="Mauleon R."/>
            <person name="Cruz C.V."/>
            <person name="Oliva R."/>
        </authorList>
    </citation>
    <scope>NUCLEOTIDE SEQUENCE [LARGE SCALE GENOMIC DNA]</scope>
    <source>
        <strain evidence="2 3">IRRI 6609</strain>
    </source>
</reference>
<dbReference type="AlphaFoldDB" id="A0A0M9GG79"/>
<evidence type="ECO:0000256" key="1">
    <source>
        <dbReference type="SAM" id="MobiDB-lite"/>
    </source>
</evidence>
<gene>
    <name evidence="2" type="ORF">PF66_02526</name>
</gene>
<protein>
    <submittedName>
        <fullName evidence="2">Uncharacterized protein</fullName>
    </submittedName>
</protein>
<proteinExistence type="predicted"/>